<gene>
    <name evidence="2" type="ORF">SAMN05216212_1408</name>
</gene>
<evidence type="ECO:0000256" key="1">
    <source>
        <dbReference type="SAM" id="MobiDB-lite"/>
    </source>
</evidence>
<evidence type="ECO:0000313" key="2">
    <source>
        <dbReference type="EMBL" id="SDJ99385.1"/>
    </source>
</evidence>
<feature type="region of interest" description="Disordered" evidence="1">
    <location>
        <begin position="17"/>
        <end position="36"/>
    </location>
</feature>
<keyword evidence="3" id="KW-1185">Reference proteome</keyword>
<protein>
    <submittedName>
        <fullName evidence="2">Uncharacterized protein</fullName>
    </submittedName>
</protein>
<proteinExistence type="predicted"/>
<accession>A0A1G8YAW7</accession>
<reference evidence="3" key="1">
    <citation type="submission" date="2016-10" db="EMBL/GenBank/DDBJ databases">
        <authorList>
            <person name="Varghese N."/>
            <person name="Submissions S."/>
        </authorList>
    </citation>
    <scope>NUCLEOTIDE SEQUENCE [LARGE SCALE GENOMIC DNA]</scope>
    <source>
        <strain evidence="3">CGMCC 1.10658</strain>
    </source>
</reference>
<dbReference type="STRING" id="658219.SAMN05216212_1408"/>
<dbReference type="EMBL" id="FNFH01000002">
    <property type="protein sequence ID" value="SDJ99385.1"/>
    <property type="molecule type" value="Genomic_DNA"/>
</dbReference>
<dbReference type="AlphaFoldDB" id="A0A1G8YAW7"/>
<sequence>MLLKAFPCISLDGDTPVAGAPRDSGKENFPVGSFML</sequence>
<dbReference type="Proteomes" id="UP000199305">
    <property type="component" value="Unassembled WGS sequence"/>
</dbReference>
<evidence type="ECO:0000313" key="3">
    <source>
        <dbReference type="Proteomes" id="UP000199305"/>
    </source>
</evidence>
<name>A0A1G8YAW7_9GAMM</name>
<organism evidence="2 3">
    <name type="scientific">Microbulbifer yueqingensis</name>
    <dbReference type="NCBI Taxonomy" id="658219"/>
    <lineage>
        <taxon>Bacteria</taxon>
        <taxon>Pseudomonadati</taxon>
        <taxon>Pseudomonadota</taxon>
        <taxon>Gammaproteobacteria</taxon>
        <taxon>Cellvibrionales</taxon>
        <taxon>Microbulbiferaceae</taxon>
        <taxon>Microbulbifer</taxon>
    </lineage>
</organism>